<evidence type="ECO:0000313" key="11">
    <source>
        <dbReference type="Proteomes" id="UP000193711"/>
    </source>
</evidence>
<dbReference type="SUPFAM" id="SSF161098">
    <property type="entry name" value="MetI-like"/>
    <property type="match status" value="1"/>
</dbReference>
<feature type="domain" description="ABC transmembrane type-1" evidence="9">
    <location>
        <begin position="98"/>
        <end position="294"/>
    </location>
</feature>
<evidence type="ECO:0000313" key="10">
    <source>
        <dbReference type="EMBL" id="SMH50676.1"/>
    </source>
</evidence>
<keyword evidence="2 7" id="KW-0813">Transport</keyword>
<evidence type="ECO:0000256" key="7">
    <source>
        <dbReference type="RuleBase" id="RU363032"/>
    </source>
</evidence>
<dbReference type="AlphaFoldDB" id="A0A1X7PIF4"/>
<dbReference type="Pfam" id="PF00528">
    <property type="entry name" value="BPD_transp_1"/>
    <property type="match status" value="1"/>
</dbReference>
<keyword evidence="3" id="KW-1003">Cell membrane</keyword>
<proteinExistence type="inferred from homology"/>
<feature type="transmembrane region" description="Helical" evidence="7">
    <location>
        <begin position="167"/>
        <end position="187"/>
    </location>
</feature>
<feature type="transmembrane region" description="Helical" evidence="7">
    <location>
        <begin position="215"/>
        <end position="234"/>
    </location>
</feature>
<evidence type="ECO:0000256" key="3">
    <source>
        <dbReference type="ARBA" id="ARBA00022475"/>
    </source>
</evidence>
<reference evidence="11" key="1">
    <citation type="submission" date="2017-04" db="EMBL/GenBank/DDBJ databases">
        <authorList>
            <person name="Varghese N."/>
            <person name="Submissions S."/>
        </authorList>
    </citation>
    <scope>NUCLEOTIDE SEQUENCE [LARGE SCALE GENOMIC DNA]</scope>
    <source>
        <strain evidence="11">VKM Ac-2121</strain>
    </source>
</reference>
<dbReference type="RefSeq" id="WP_085477999.1">
    <property type="nucleotide sequence ID" value="NZ_FXBM01000004.1"/>
</dbReference>
<dbReference type="OrthoDB" id="2063054at2"/>
<feature type="transmembrane region" description="Helical" evidence="7">
    <location>
        <begin position="36"/>
        <end position="56"/>
    </location>
</feature>
<comment type="similarity">
    <text evidence="7">Belongs to the binding-protein-dependent transport system permease family.</text>
</comment>
<dbReference type="CDD" id="cd06261">
    <property type="entry name" value="TM_PBP2"/>
    <property type="match status" value="1"/>
</dbReference>
<keyword evidence="5 7" id="KW-1133">Transmembrane helix</keyword>
<evidence type="ECO:0000256" key="5">
    <source>
        <dbReference type="ARBA" id="ARBA00022989"/>
    </source>
</evidence>
<dbReference type="GO" id="GO:0055085">
    <property type="term" value="P:transmembrane transport"/>
    <property type="evidence" value="ECO:0007669"/>
    <property type="project" value="InterPro"/>
</dbReference>
<comment type="subcellular location">
    <subcellularLocation>
        <location evidence="1 7">Cell membrane</location>
        <topology evidence="1 7">Multi-pass membrane protein</topology>
    </subcellularLocation>
</comment>
<evidence type="ECO:0000256" key="2">
    <source>
        <dbReference type="ARBA" id="ARBA00022448"/>
    </source>
</evidence>
<organism evidence="10 11">
    <name type="scientific">Rathayibacter oskolensis</name>
    <dbReference type="NCBI Taxonomy" id="1891671"/>
    <lineage>
        <taxon>Bacteria</taxon>
        <taxon>Bacillati</taxon>
        <taxon>Actinomycetota</taxon>
        <taxon>Actinomycetes</taxon>
        <taxon>Micrococcales</taxon>
        <taxon>Microbacteriaceae</taxon>
        <taxon>Rathayibacter</taxon>
    </lineage>
</organism>
<evidence type="ECO:0000259" key="9">
    <source>
        <dbReference type="PROSITE" id="PS50928"/>
    </source>
</evidence>
<keyword evidence="6 7" id="KW-0472">Membrane</keyword>
<name>A0A1X7PIF4_9MICO</name>
<feature type="transmembrane region" description="Helical" evidence="7">
    <location>
        <begin position="133"/>
        <end position="155"/>
    </location>
</feature>
<dbReference type="PANTHER" id="PTHR43744:SF12">
    <property type="entry name" value="ABC TRANSPORTER PERMEASE PROTEIN MG189-RELATED"/>
    <property type="match status" value="1"/>
</dbReference>
<gene>
    <name evidence="10" type="ORF">SAMN06295885_3610</name>
</gene>
<protein>
    <submittedName>
        <fullName evidence="10">Carbohydrate ABC transporter membrane protein 2, CUT1 family</fullName>
    </submittedName>
</protein>
<dbReference type="PROSITE" id="PS50928">
    <property type="entry name" value="ABC_TM1"/>
    <property type="match status" value="1"/>
</dbReference>
<evidence type="ECO:0000256" key="1">
    <source>
        <dbReference type="ARBA" id="ARBA00004651"/>
    </source>
</evidence>
<sequence length="309" mass="33232">MTATLPPPAAVASAATPSRRKRRTERPRFDRPSFPLTALMLLAAAYFLLPIVWLAIASTKTNSGLFNSFGFAFGSEFALVSNAADVFTRDGGIFTRWLLNTVVYAGVSAVGATLLSTLAGYAFAKYAFRGQKALFSIVLGAIMVPATALAIPTFLLFSSVGLTDTPWAIILPSLVNPFGVYLMLVYAQGAIDDSMMEAGRIDGAREFRIFRTLSFRLLAPGMVTVLLFSLVATWNNYFLPLIMLNDKELLPLTVGLAQWQASATRGNGGEALFSSVLTGSLISTLPLIIAFLFLQRYWQSGLTAGGSKG</sequence>
<accession>A0A1X7PIF4</accession>
<dbReference type="STRING" id="1891671.SAMN06295885_3610"/>
<evidence type="ECO:0000256" key="6">
    <source>
        <dbReference type="ARBA" id="ARBA00023136"/>
    </source>
</evidence>
<keyword evidence="4 7" id="KW-0812">Transmembrane</keyword>
<evidence type="ECO:0000256" key="4">
    <source>
        <dbReference type="ARBA" id="ARBA00022692"/>
    </source>
</evidence>
<dbReference type="Proteomes" id="UP000193711">
    <property type="component" value="Unassembled WGS sequence"/>
</dbReference>
<dbReference type="GO" id="GO:0005886">
    <property type="term" value="C:plasma membrane"/>
    <property type="evidence" value="ECO:0007669"/>
    <property type="project" value="UniProtKB-SubCell"/>
</dbReference>
<feature type="transmembrane region" description="Helical" evidence="7">
    <location>
        <begin position="272"/>
        <end position="294"/>
    </location>
</feature>
<dbReference type="InterPro" id="IPR035906">
    <property type="entry name" value="MetI-like_sf"/>
</dbReference>
<dbReference type="InterPro" id="IPR000515">
    <property type="entry name" value="MetI-like"/>
</dbReference>
<dbReference type="PANTHER" id="PTHR43744">
    <property type="entry name" value="ABC TRANSPORTER PERMEASE PROTEIN MG189-RELATED-RELATED"/>
    <property type="match status" value="1"/>
</dbReference>
<evidence type="ECO:0000256" key="8">
    <source>
        <dbReference type="SAM" id="MobiDB-lite"/>
    </source>
</evidence>
<dbReference type="Gene3D" id="1.10.3720.10">
    <property type="entry name" value="MetI-like"/>
    <property type="match status" value="1"/>
</dbReference>
<keyword evidence="11" id="KW-1185">Reference proteome</keyword>
<feature type="region of interest" description="Disordered" evidence="8">
    <location>
        <begin position="1"/>
        <end position="29"/>
    </location>
</feature>
<feature type="transmembrane region" description="Helical" evidence="7">
    <location>
        <begin position="97"/>
        <end position="121"/>
    </location>
</feature>
<dbReference type="EMBL" id="FXBM01000004">
    <property type="protein sequence ID" value="SMH50676.1"/>
    <property type="molecule type" value="Genomic_DNA"/>
</dbReference>